<dbReference type="InterPro" id="IPR000524">
    <property type="entry name" value="Tscrpt_reg_HTH_GntR"/>
</dbReference>
<evidence type="ECO:0000256" key="2">
    <source>
        <dbReference type="ARBA" id="ARBA00023125"/>
    </source>
</evidence>
<keyword evidence="3" id="KW-0804">Transcription</keyword>
<evidence type="ECO:0000256" key="3">
    <source>
        <dbReference type="ARBA" id="ARBA00023163"/>
    </source>
</evidence>
<proteinExistence type="predicted"/>
<evidence type="ECO:0000313" key="6">
    <source>
        <dbReference type="Proteomes" id="UP000776276"/>
    </source>
</evidence>
<keyword evidence="5" id="KW-0032">Aminotransferase</keyword>
<keyword evidence="1" id="KW-0805">Transcription regulation</keyword>
<dbReference type="Pfam" id="PF00155">
    <property type="entry name" value="Aminotran_1_2"/>
    <property type="match status" value="1"/>
</dbReference>
<keyword evidence="2" id="KW-0238">DNA-binding</keyword>
<feature type="domain" description="HTH gntR-type" evidence="4">
    <location>
        <begin position="11"/>
        <end position="79"/>
    </location>
</feature>
<dbReference type="SMART" id="SM00345">
    <property type="entry name" value="HTH_GNTR"/>
    <property type="match status" value="1"/>
</dbReference>
<dbReference type="PROSITE" id="PS50949">
    <property type="entry name" value="HTH_GNTR"/>
    <property type="match status" value="1"/>
</dbReference>
<organism evidence="5 6">
    <name type="scientific">Sphingomonas quercus</name>
    <dbReference type="NCBI Taxonomy" id="2842451"/>
    <lineage>
        <taxon>Bacteria</taxon>
        <taxon>Pseudomonadati</taxon>
        <taxon>Pseudomonadota</taxon>
        <taxon>Alphaproteobacteria</taxon>
        <taxon>Sphingomonadales</taxon>
        <taxon>Sphingomonadaceae</taxon>
        <taxon>Sphingomonas</taxon>
    </lineage>
</organism>
<evidence type="ECO:0000259" key="4">
    <source>
        <dbReference type="PROSITE" id="PS50949"/>
    </source>
</evidence>
<protein>
    <submittedName>
        <fullName evidence="5">PLP-dependent aminotransferase family protein</fullName>
    </submittedName>
</protein>
<dbReference type="Proteomes" id="UP000776276">
    <property type="component" value="Unassembled WGS sequence"/>
</dbReference>
<dbReference type="PANTHER" id="PTHR46577">
    <property type="entry name" value="HTH-TYPE TRANSCRIPTIONAL REGULATORY PROTEIN GABR"/>
    <property type="match status" value="1"/>
</dbReference>
<dbReference type="CDD" id="cd07377">
    <property type="entry name" value="WHTH_GntR"/>
    <property type="match status" value="1"/>
</dbReference>
<dbReference type="PANTHER" id="PTHR46577:SF1">
    <property type="entry name" value="HTH-TYPE TRANSCRIPTIONAL REGULATORY PROTEIN GABR"/>
    <property type="match status" value="1"/>
</dbReference>
<dbReference type="Pfam" id="PF00392">
    <property type="entry name" value="GntR"/>
    <property type="match status" value="1"/>
</dbReference>
<keyword evidence="5" id="KW-0808">Transferase</keyword>
<keyword evidence="6" id="KW-1185">Reference proteome</keyword>
<gene>
    <name evidence="5" type="ORF">KOF26_01060</name>
</gene>
<dbReference type="EMBL" id="JAHKRT010000001">
    <property type="protein sequence ID" value="MBU3076438.1"/>
    <property type="molecule type" value="Genomic_DNA"/>
</dbReference>
<dbReference type="CDD" id="cd00609">
    <property type="entry name" value="AAT_like"/>
    <property type="match status" value="1"/>
</dbReference>
<dbReference type="GO" id="GO:0008483">
    <property type="term" value="F:transaminase activity"/>
    <property type="evidence" value="ECO:0007669"/>
    <property type="project" value="UniProtKB-KW"/>
</dbReference>
<dbReference type="RefSeq" id="WP_216318643.1">
    <property type="nucleotide sequence ID" value="NZ_JAHKRT010000001.1"/>
</dbReference>
<dbReference type="InterPro" id="IPR004839">
    <property type="entry name" value="Aminotransferase_I/II_large"/>
</dbReference>
<evidence type="ECO:0000256" key="1">
    <source>
        <dbReference type="ARBA" id="ARBA00023015"/>
    </source>
</evidence>
<comment type="caution">
    <text evidence="5">The sequence shown here is derived from an EMBL/GenBank/DDBJ whole genome shotgun (WGS) entry which is preliminary data.</text>
</comment>
<sequence>MWIPDLDGASATLSGRLVEALARDIAAGRLDAGHRLPTHRDLAQRLGIGIGTVTSAYAEAARRGLIEARVGSGSYVAGPAATTREDATIMLSHNIPPLEPSQRRLAATLARLRRRPDLLDALGYAPPPGLPSHRRAAAEWLARHGGPDGVDAERLIVTAGAQQAMALAFQALCAPGDTVLVEAATFFGARTLAQHAGYRLVGVAMDDEGMLPDALDRAAAGGARVLYIVPTLQNPTGRIMSAARRQDIAAIARRRDMFIIEDDVYGSFAGEAAPPPLTGFAPERSFYLSGLSKTVAPGLRTGFLVAPDGPWFERLVAAIRAQSYAPPTLGGLVAAQWIEDGTADAIAAEIAAEVEARTALAVDRLGDRLGPIYSARCPHLWLPMPELDAERLVARALRAGVQLTPASAPIVDPALITGVRLCVGASRSRAELETALHRLQLILAAPQKEPTMDLV</sequence>
<dbReference type="InterPro" id="IPR051446">
    <property type="entry name" value="HTH_trans_reg/aminotransferase"/>
</dbReference>
<accession>A0ABS6BDP6</accession>
<evidence type="ECO:0000313" key="5">
    <source>
        <dbReference type="EMBL" id="MBU3076438.1"/>
    </source>
</evidence>
<reference evidence="5 6" key="1">
    <citation type="submission" date="2021-06" db="EMBL/GenBank/DDBJ databases">
        <title>Sphingomonas sp. XMGL2, whole genome shotgun sequencing project.</title>
        <authorList>
            <person name="Zhao G."/>
            <person name="Shen L."/>
        </authorList>
    </citation>
    <scope>NUCLEOTIDE SEQUENCE [LARGE SCALE GENOMIC DNA]</scope>
    <source>
        <strain evidence="5 6">XMGL2</strain>
    </source>
</reference>
<name>A0ABS6BDP6_9SPHN</name>